<feature type="region of interest" description="Disordered" evidence="1">
    <location>
        <begin position="43"/>
        <end position="65"/>
    </location>
</feature>
<dbReference type="EMBL" id="JADKGK010000021">
    <property type="protein sequence ID" value="MBL0004717.1"/>
    <property type="molecule type" value="Genomic_DNA"/>
</dbReference>
<comment type="caution">
    <text evidence="2">The sequence shown here is derived from an EMBL/GenBank/DDBJ whole genome shotgun (WGS) entry which is preliminary data.</text>
</comment>
<evidence type="ECO:0000256" key="1">
    <source>
        <dbReference type="SAM" id="MobiDB-lite"/>
    </source>
</evidence>
<organism evidence="2 3">
    <name type="scientific">Candidatus Phosphoribacter hodrii</name>
    <dbReference type="NCBI Taxonomy" id="2953743"/>
    <lineage>
        <taxon>Bacteria</taxon>
        <taxon>Bacillati</taxon>
        <taxon>Actinomycetota</taxon>
        <taxon>Actinomycetes</taxon>
        <taxon>Micrococcales</taxon>
        <taxon>Dermatophilaceae</taxon>
        <taxon>Candidatus Phosphoribacter</taxon>
    </lineage>
</organism>
<gene>
    <name evidence="2" type="ORF">IPP00_12265</name>
</gene>
<proteinExistence type="predicted"/>
<dbReference type="Proteomes" id="UP000886632">
    <property type="component" value="Unassembled WGS sequence"/>
</dbReference>
<evidence type="ECO:0000313" key="2">
    <source>
        <dbReference type="EMBL" id="MBL0004717.1"/>
    </source>
</evidence>
<accession>A0A9D7T8S0</accession>
<reference evidence="2" key="1">
    <citation type="submission" date="2020-10" db="EMBL/GenBank/DDBJ databases">
        <title>Connecting structure to function with the recovery of over 1000 high-quality activated sludge metagenome-assembled genomes encoding full-length rRNA genes using long-read sequencing.</title>
        <authorList>
            <person name="Singleton C.M."/>
            <person name="Petriglieri F."/>
            <person name="Kristensen J.M."/>
            <person name="Kirkegaard R.H."/>
            <person name="Michaelsen T.Y."/>
            <person name="Andersen M.H."/>
            <person name="Karst S.M."/>
            <person name="Dueholm M.S."/>
            <person name="Nielsen P.H."/>
            <person name="Albertsen M."/>
        </authorList>
    </citation>
    <scope>NUCLEOTIDE SEQUENCE</scope>
    <source>
        <strain evidence="2">Ribe_18-Q3-R11-54_MAXAC.001</strain>
    </source>
</reference>
<evidence type="ECO:0000313" key="3">
    <source>
        <dbReference type="Proteomes" id="UP000886632"/>
    </source>
</evidence>
<protein>
    <submittedName>
        <fullName evidence="2">Uncharacterized protein</fullName>
    </submittedName>
</protein>
<name>A0A9D7T8S0_9MICO</name>
<sequence>MNPMRALAIRLGAQPWLPRLAPVVLGLDKALFAATRGRAGVLSMSGCRGSAHRRRPHRARQECRCSPSRTNDGWLVAGSNWGGPAHPLGSPT</sequence>
<dbReference type="AlphaFoldDB" id="A0A9D7T8S0"/>